<sequence>MLLERLWRVQKQRSVTNKFACLAILCNVIETAFQNAEEFGFRSGDIVQEWLWDDDVDDSIREKIEQLTGEELVDEDYDSAVDGVIIWWRDGDDEDELADTIVDAYAVLGDDGPMWVLCPKPGREGAPNASTVQSAAQTAGMNAATPLTVSKDWNGIQLRAFGKGSSH</sequence>
<dbReference type="AlphaFoldDB" id="A0A6A2W399"/>
<proteinExistence type="predicted"/>
<keyword evidence="2" id="KW-1185">Reference proteome</keyword>
<gene>
    <name evidence="1" type="ORF">DSM100238_0256</name>
</gene>
<evidence type="ECO:0000313" key="2">
    <source>
        <dbReference type="Proteomes" id="UP000440041"/>
    </source>
</evidence>
<dbReference type="EMBL" id="WBSO01000001">
    <property type="protein sequence ID" value="KAB8301937.1"/>
    <property type="molecule type" value="Genomic_DNA"/>
</dbReference>
<accession>A0A6A2W399</accession>
<dbReference type="InterPro" id="IPR021412">
    <property type="entry name" value="DUF3052"/>
</dbReference>
<comment type="caution">
    <text evidence="1">The sequence shown here is derived from an EMBL/GenBank/DDBJ whole genome shotgun (WGS) entry which is preliminary data.</text>
</comment>
<dbReference type="Pfam" id="PF11253">
    <property type="entry name" value="DUF3052"/>
    <property type="match status" value="1"/>
</dbReference>
<organism evidence="1 2">
    <name type="scientific">Bifidobacterium apri</name>
    <dbReference type="NCBI Taxonomy" id="1769423"/>
    <lineage>
        <taxon>Bacteria</taxon>
        <taxon>Bacillati</taxon>
        <taxon>Actinomycetota</taxon>
        <taxon>Actinomycetes</taxon>
        <taxon>Bifidobacteriales</taxon>
        <taxon>Bifidobacteriaceae</taxon>
        <taxon>Bifidobacterium</taxon>
    </lineage>
</organism>
<evidence type="ECO:0000313" key="1">
    <source>
        <dbReference type="EMBL" id="KAB8301937.1"/>
    </source>
</evidence>
<dbReference type="Proteomes" id="UP000440041">
    <property type="component" value="Unassembled WGS sequence"/>
</dbReference>
<name>A0A6A2W399_9BIFI</name>
<reference evidence="1 2" key="1">
    <citation type="submission" date="2019-09" db="EMBL/GenBank/DDBJ databases">
        <title>Characterization of the phylogenetic diversity of two novel species belonging to the genus Bifidobacterium: Bifidobacterium cebidarum sp. nov. and Bifidobacterium leontopitheci sp. nov.</title>
        <authorList>
            <person name="Lugli G.A."/>
            <person name="Duranti S."/>
            <person name="Milani C."/>
            <person name="Turroni F."/>
            <person name="Ventura M."/>
        </authorList>
    </citation>
    <scope>NUCLEOTIDE SEQUENCE [LARGE SCALE GENOMIC DNA]</scope>
    <source>
        <strain evidence="1 2">DSM 100238</strain>
    </source>
</reference>
<protein>
    <recommendedName>
        <fullName evidence="3">DUF3052 domain-containing protein</fullName>
    </recommendedName>
</protein>
<evidence type="ECO:0008006" key="3">
    <source>
        <dbReference type="Google" id="ProtNLM"/>
    </source>
</evidence>